<keyword evidence="1" id="KW-0802">TPR repeat</keyword>
<proteinExistence type="predicted"/>
<dbReference type="InterPro" id="IPR019734">
    <property type="entry name" value="TPR_rpt"/>
</dbReference>
<dbReference type="SUPFAM" id="SSF48452">
    <property type="entry name" value="TPR-like"/>
    <property type="match status" value="1"/>
</dbReference>
<evidence type="ECO:0000313" key="3">
    <source>
        <dbReference type="Proteomes" id="UP000290365"/>
    </source>
</evidence>
<dbReference type="Pfam" id="PF13424">
    <property type="entry name" value="TPR_12"/>
    <property type="match status" value="1"/>
</dbReference>
<dbReference type="AlphaFoldDB" id="A0A4P6JZ46"/>
<name>A0A4P6JZ46_KTERU</name>
<protein>
    <submittedName>
        <fullName evidence="2">Tetratricopeptide repeat protein</fullName>
    </submittedName>
</protein>
<dbReference type="InterPro" id="IPR011990">
    <property type="entry name" value="TPR-like_helical_dom_sf"/>
</dbReference>
<sequence>MQPSAFTNNDLTGYYTTAIDALCEIARSSFLLGRLGEALHVLGTTLHLIEGGEVAQKARLKLLLLYGKVLIVDHLLHRGDTDLLFSTLLQAQQIAEATQDQQGRASALSLLGQAHCNATTIAIVKSGALPFGTQGQGKYEEALSYQQEALGLQEMLHDTRGISESLFGIGLVYQFWQQNELAREHFNRAIQVAEESGYVLEQAEPHRHLTVDALFKGDLEAALTHARLALSFREAGGFRLYQPLDHLSLWDIYQKMGDTTKAQFHMQQASTLAEEMGLATLLSSVITSTNHLGDQKEDV</sequence>
<keyword evidence="3" id="KW-1185">Reference proteome</keyword>
<feature type="repeat" description="TPR" evidence="1">
    <location>
        <begin position="163"/>
        <end position="196"/>
    </location>
</feature>
<dbReference type="PROSITE" id="PS50005">
    <property type="entry name" value="TPR"/>
    <property type="match status" value="1"/>
</dbReference>
<dbReference type="OrthoDB" id="2557983at2"/>
<dbReference type="PANTHER" id="PTHR10098:SF108">
    <property type="entry name" value="TETRATRICOPEPTIDE REPEAT PROTEIN 28"/>
    <property type="match status" value="1"/>
</dbReference>
<dbReference type="EMBL" id="CP035758">
    <property type="protein sequence ID" value="QBD80994.1"/>
    <property type="molecule type" value="Genomic_DNA"/>
</dbReference>
<evidence type="ECO:0000313" key="2">
    <source>
        <dbReference type="EMBL" id="QBD80994.1"/>
    </source>
</evidence>
<reference evidence="2 3" key="1">
    <citation type="submission" date="2019-01" db="EMBL/GenBank/DDBJ databases">
        <title>Ktedonosporobacter rubrisoli SCAWS-G2.</title>
        <authorList>
            <person name="Huang Y."/>
            <person name="Yan B."/>
        </authorList>
    </citation>
    <scope>NUCLEOTIDE SEQUENCE [LARGE SCALE GENOMIC DNA]</scope>
    <source>
        <strain evidence="2 3">SCAWS-G2</strain>
    </source>
</reference>
<dbReference type="RefSeq" id="WP_129892056.1">
    <property type="nucleotide sequence ID" value="NZ_CP035758.1"/>
</dbReference>
<dbReference type="Proteomes" id="UP000290365">
    <property type="component" value="Chromosome"/>
</dbReference>
<dbReference type="Gene3D" id="1.25.40.10">
    <property type="entry name" value="Tetratricopeptide repeat domain"/>
    <property type="match status" value="1"/>
</dbReference>
<organism evidence="2 3">
    <name type="scientific">Ktedonosporobacter rubrisoli</name>
    <dbReference type="NCBI Taxonomy" id="2509675"/>
    <lineage>
        <taxon>Bacteria</taxon>
        <taxon>Bacillati</taxon>
        <taxon>Chloroflexota</taxon>
        <taxon>Ktedonobacteria</taxon>
        <taxon>Ktedonobacterales</taxon>
        <taxon>Ktedonosporobacteraceae</taxon>
        <taxon>Ktedonosporobacter</taxon>
    </lineage>
</organism>
<dbReference type="PANTHER" id="PTHR10098">
    <property type="entry name" value="RAPSYN-RELATED"/>
    <property type="match status" value="1"/>
</dbReference>
<dbReference type="KEGG" id="kbs:EPA93_35510"/>
<accession>A0A4P6JZ46</accession>
<gene>
    <name evidence="2" type="ORF">EPA93_35510</name>
</gene>
<evidence type="ECO:0000256" key="1">
    <source>
        <dbReference type="PROSITE-ProRule" id="PRU00339"/>
    </source>
</evidence>